<feature type="compositionally biased region" description="Basic residues" evidence="1">
    <location>
        <begin position="36"/>
        <end position="45"/>
    </location>
</feature>
<reference evidence="3" key="2">
    <citation type="journal article" date="2017" name="Nat. Plants">
        <title>The Aegilops tauschii genome reveals multiple impacts of transposons.</title>
        <authorList>
            <person name="Zhao G."/>
            <person name="Zou C."/>
            <person name="Li K."/>
            <person name="Wang K."/>
            <person name="Li T."/>
            <person name="Gao L."/>
            <person name="Zhang X."/>
            <person name="Wang H."/>
            <person name="Yang Z."/>
            <person name="Liu X."/>
            <person name="Jiang W."/>
            <person name="Mao L."/>
            <person name="Kong X."/>
            <person name="Jiao Y."/>
            <person name="Jia J."/>
        </authorList>
    </citation>
    <scope>NUCLEOTIDE SEQUENCE [LARGE SCALE GENOMIC DNA]</scope>
    <source>
        <strain evidence="3">cv. AL8/78</strain>
    </source>
</reference>
<reference evidence="2" key="3">
    <citation type="journal article" date="2017" name="Nature">
        <title>Genome sequence of the progenitor of the wheat D genome Aegilops tauschii.</title>
        <authorList>
            <person name="Luo M.C."/>
            <person name="Gu Y.Q."/>
            <person name="Puiu D."/>
            <person name="Wang H."/>
            <person name="Twardziok S.O."/>
            <person name="Deal K.R."/>
            <person name="Huo N."/>
            <person name="Zhu T."/>
            <person name="Wang L."/>
            <person name="Wang Y."/>
            <person name="McGuire P.E."/>
            <person name="Liu S."/>
            <person name="Long H."/>
            <person name="Ramasamy R.K."/>
            <person name="Rodriguez J.C."/>
            <person name="Van S.L."/>
            <person name="Yuan L."/>
            <person name="Wang Z."/>
            <person name="Xia Z."/>
            <person name="Xiao L."/>
            <person name="Anderson O.D."/>
            <person name="Ouyang S."/>
            <person name="Liang Y."/>
            <person name="Zimin A.V."/>
            <person name="Pertea G."/>
            <person name="Qi P."/>
            <person name="Bennetzen J.L."/>
            <person name="Dai X."/>
            <person name="Dawson M.W."/>
            <person name="Muller H.G."/>
            <person name="Kugler K."/>
            <person name="Rivarola-Duarte L."/>
            <person name="Spannagl M."/>
            <person name="Mayer K.F.X."/>
            <person name="Lu F.H."/>
            <person name="Bevan M.W."/>
            <person name="Leroy P."/>
            <person name="Li P."/>
            <person name="You F.M."/>
            <person name="Sun Q."/>
            <person name="Liu Z."/>
            <person name="Lyons E."/>
            <person name="Wicker T."/>
            <person name="Salzberg S.L."/>
            <person name="Devos K.M."/>
            <person name="Dvorak J."/>
        </authorList>
    </citation>
    <scope>NUCLEOTIDE SEQUENCE [LARGE SCALE GENOMIC DNA]</scope>
    <source>
        <strain evidence="2">cv. AL8/78</strain>
    </source>
</reference>
<dbReference type="Gramene" id="AET5Gv20651900.13">
    <property type="protein sequence ID" value="AET5Gv20651900.13"/>
    <property type="gene ID" value="AET5Gv20651900"/>
</dbReference>
<feature type="compositionally biased region" description="Low complexity" evidence="1">
    <location>
        <begin position="84"/>
        <end position="93"/>
    </location>
</feature>
<protein>
    <submittedName>
        <fullName evidence="2">Uncharacterized protein</fullName>
    </submittedName>
</protein>
<keyword evidence="3" id="KW-1185">Reference proteome</keyword>
<feature type="compositionally biased region" description="Low complexity" evidence="1">
    <location>
        <begin position="46"/>
        <end position="58"/>
    </location>
</feature>
<reference evidence="2" key="5">
    <citation type="journal article" date="2021" name="G3 (Bethesda)">
        <title>Aegilops tauschii genome assembly Aet v5.0 features greater sequence contiguity and improved annotation.</title>
        <authorList>
            <person name="Wang L."/>
            <person name="Zhu T."/>
            <person name="Rodriguez J.C."/>
            <person name="Deal K.R."/>
            <person name="Dubcovsky J."/>
            <person name="McGuire P.E."/>
            <person name="Lux T."/>
            <person name="Spannagl M."/>
            <person name="Mayer K.F.X."/>
            <person name="Baldrich P."/>
            <person name="Meyers B.C."/>
            <person name="Huo N."/>
            <person name="Gu Y.Q."/>
            <person name="Zhou H."/>
            <person name="Devos K.M."/>
            <person name="Bennetzen J.L."/>
            <person name="Unver T."/>
            <person name="Budak H."/>
            <person name="Gulick P.J."/>
            <person name="Galiba G."/>
            <person name="Kalapos B."/>
            <person name="Nelson D.R."/>
            <person name="Li P."/>
            <person name="You F.M."/>
            <person name="Luo M.C."/>
            <person name="Dvorak J."/>
        </authorList>
    </citation>
    <scope>NUCLEOTIDE SEQUENCE [LARGE SCALE GENOMIC DNA]</scope>
    <source>
        <strain evidence="2">cv. AL8/78</strain>
    </source>
</reference>
<evidence type="ECO:0000313" key="3">
    <source>
        <dbReference type="Proteomes" id="UP000015105"/>
    </source>
</evidence>
<evidence type="ECO:0000256" key="1">
    <source>
        <dbReference type="SAM" id="MobiDB-lite"/>
    </source>
</evidence>
<organism evidence="2 3">
    <name type="scientific">Aegilops tauschii subsp. strangulata</name>
    <name type="common">Goatgrass</name>
    <dbReference type="NCBI Taxonomy" id="200361"/>
    <lineage>
        <taxon>Eukaryota</taxon>
        <taxon>Viridiplantae</taxon>
        <taxon>Streptophyta</taxon>
        <taxon>Embryophyta</taxon>
        <taxon>Tracheophyta</taxon>
        <taxon>Spermatophyta</taxon>
        <taxon>Magnoliopsida</taxon>
        <taxon>Liliopsida</taxon>
        <taxon>Poales</taxon>
        <taxon>Poaceae</taxon>
        <taxon>BOP clade</taxon>
        <taxon>Pooideae</taxon>
        <taxon>Triticodae</taxon>
        <taxon>Triticeae</taxon>
        <taxon>Triticinae</taxon>
        <taxon>Aegilops</taxon>
    </lineage>
</organism>
<reference evidence="3" key="1">
    <citation type="journal article" date="2014" name="Science">
        <title>Ancient hybridizations among the ancestral genomes of bread wheat.</title>
        <authorList>
            <consortium name="International Wheat Genome Sequencing Consortium,"/>
            <person name="Marcussen T."/>
            <person name="Sandve S.R."/>
            <person name="Heier L."/>
            <person name="Spannagl M."/>
            <person name="Pfeifer M."/>
            <person name="Jakobsen K.S."/>
            <person name="Wulff B.B."/>
            <person name="Steuernagel B."/>
            <person name="Mayer K.F."/>
            <person name="Olsen O.A."/>
        </authorList>
    </citation>
    <scope>NUCLEOTIDE SEQUENCE [LARGE SCALE GENOMIC DNA]</scope>
    <source>
        <strain evidence="3">cv. AL8/78</strain>
    </source>
</reference>
<dbReference type="AlphaFoldDB" id="A0A453L750"/>
<proteinExistence type="predicted"/>
<reference evidence="2" key="4">
    <citation type="submission" date="2019-03" db="UniProtKB">
        <authorList>
            <consortium name="EnsemblPlants"/>
        </authorList>
    </citation>
    <scope>IDENTIFICATION</scope>
</reference>
<name>A0A453L750_AEGTS</name>
<accession>A0A453L750</accession>
<feature type="region of interest" description="Disordered" evidence="1">
    <location>
        <begin position="1"/>
        <end position="93"/>
    </location>
</feature>
<sequence>APLEDSNGSGGVERHAPDLPRNRRPPLPEGETMPLRRPRTRRGARSRPSARSTATSPRVRQEQVQERPYMMLRMNEAGGGEGSDYGSSEAGSYEYEEQLGHHLRLRHQEHPGGVDGAAVISRLRVRTSA</sequence>
<dbReference type="EnsemblPlants" id="AET5Gv20651900.13">
    <property type="protein sequence ID" value="AET5Gv20651900.13"/>
    <property type="gene ID" value="AET5Gv20651900"/>
</dbReference>
<feature type="compositionally biased region" description="Basic and acidic residues" evidence="1">
    <location>
        <begin position="12"/>
        <end position="21"/>
    </location>
</feature>
<dbReference type="Proteomes" id="UP000015105">
    <property type="component" value="Chromosome 5D"/>
</dbReference>
<evidence type="ECO:0000313" key="2">
    <source>
        <dbReference type="EnsemblPlants" id="AET5Gv20651900.13"/>
    </source>
</evidence>